<sequence length="340" mass="36708">MNIRATVLMETAATTTTTAAAAAAATTVAGKEDQEGELGQEDGGKKRLSLGLQNNLELRLGISMNNNTGFQEMDRSSTRRSFITSQEGLVLQRSSGHEVGTGTGGGGSGGGGGGGGGSKRSWLSDTAAACGFVHPWSLAARQEKAALEQAHHKASIPSTSSLSRVNGHSAQAQPVVGWPPVRTFRRNLAGSQATKQEMESEKEAKKAKSLMEIEKVANNINHVQSKPTMFVKVNMEGYAVGRKIDLKAHDSYDSLSKSLQKMFQNFLSVNIQGIITKENERVDAVKNNYILLYEDNEGDRMLVGDVPWEMFITSVKRLHIALDPRAMNDGEGMAEEQERN</sequence>
<gene>
    <name evidence="1" type="ORF">IHE45_04G025800</name>
</gene>
<organism evidence="1 2">
    <name type="scientific">Dioscorea alata</name>
    <name type="common">Purple yam</name>
    <dbReference type="NCBI Taxonomy" id="55571"/>
    <lineage>
        <taxon>Eukaryota</taxon>
        <taxon>Viridiplantae</taxon>
        <taxon>Streptophyta</taxon>
        <taxon>Embryophyta</taxon>
        <taxon>Tracheophyta</taxon>
        <taxon>Spermatophyta</taxon>
        <taxon>Magnoliopsida</taxon>
        <taxon>Liliopsida</taxon>
        <taxon>Dioscoreales</taxon>
        <taxon>Dioscoreaceae</taxon>
        <taxon>Dioscorea</taxon>
    </lineage>
</organism>
<reference evidence="2" key="1">
    <citation type="journal article" date="2022" name="Nat. Commun.">
        <title>Chromosome evolution and the genetic basis of agronomically important traits in greater yam.</title>
        <authorList>
            <person name="Bredeson J.V."/>
            <person name="Lyons J.B."/>
            <person name="Oniyinde I.O."/>
            <person name="Okereke N.R."/>
            <person name="Kolade O."/>
            <person name="Nnabue I."/>
            <person name="Nwadili C.O."/>
            <person name="Hribova E."/>
            <person name="Parker M."/>
            <person name="Nwogha J."/>
            <person name="Shu S."/>
            <person name="Carlson J."/>
            <person name="Kariba R."/>
            <person name="Muthemba S."/>
            <person name="Knop K."/>
            <person name="Barton G.J."/>
            <person name="Sherwood A.V."/>
            <person name="Lopez-Montes A."/>
            <person name="Asiedu R."/>
            <person name="Jamnadass R."/>
            <person name="Muchugi A."/>
            <person name="Goodstein D."/>
            <person name="Egesi C.N."/>
            <person name="Featherston J."/>
            <person name="Asfaw A."/>
            <person name="Simpson G.G."/>
            <person name="Dolezel J."/>
            <person name="Hendre P.S."/>
            <person name="Van Deynze A."/>
            <person name="Kumar P.L."/>
            <person name="Obidiegwu J.E."/>
            <person name="Bhattacharjee R."/>
            <person name="Rokhsar D.S."/>
        </authorList>
    </citation>
    <scope>NUCLEOTIDE SEQUENCE [LARGE SCALE GENOMIC DNA]</scope>
    <source>
        <strain evidence="2">cv. TDa95/00328</strain>
    </source>
</reference>
<evidence type="ECO:0000313" key="2">
    <source>
        <dbReference type="Proteomes" id="UP000827976"/>
    </source>
</evidence>
<accession>A0ACB7WBX9</accession>
<protein>
    <submittedName>
        <fullName evidence="1">AUX/IAA protein</fullName>
    </submittedName>
</protein>
<proteinExistence type="predicted"/>
<dbReference type="Proteomes" id="UP000827976">
    <property type="component" value="Chromosome 4"/>
</dbReference>
<evidence type="ECO:0000313" key="1">
    <source>
        <dbReference type="EMBL" id="KAH7685231.1"/>
    </source>
</evidence>
<comment type="caution">
    <text evidence="1">The sequence shown here is derived from an EMBL/GenBank/DDBJ whole genome shotgun (WGS) entry which is preliminary data.</text>
</comment>
<dbReference type="EMBL" id="CM037014">
    <property type="protein sequence ID" value="KAH7685231.1"/>
    <property type="molecule type" value="Genomic_DNA"/>
</dbReference>
<keyword evidence="2" id="KW-1185">Reference proteome</keyword>
<name>A0ACB7WBX9_DIOAL</name>